<feature type="compositionally biased region" description="Acidic residues" evidence="2">
    <location>
        <begin position="115"/>
        <end position="124"/>
    </location>
</feature>
<evidence type="ECO:0000256" key="1">
    <source>
        <dbReference type="SAM" id="Coils"/>
    </source>
</evidence>
<feature type="compositionally biased region" description="Low complexity" evidence="2">
    <location>
        <begin position="141"/>
        <end position="152"/>
    </location>
</feature>
<accession>A0A7S1SUT2</accession>
<feature type="compositionally biased region" description="Basic and acidic residues" evidence="2">
    <location>
        <begin position="163"/>
        <end position="177"/>
    </location>
</feature>
<evidence type="ECO:0000256" key="2">
    <source>
        <dbReference type="SAM" id="MobiDB-lite"/>
    </source>
</evidence>
<evidence type="ECO:0000313" key="3">
    <source>
        <dbReference type="EMBL" id="CAD9207365.1"/>
    </source>
</evidence>
<name>A0A7S1SUT2_9CHLO</name>
<feature type="compositionally biased region" description="Basic and acidic residues" evidence="2">
    <location>
        <begin position="215"/>
        <end position="229"/>
    </location>
</feature>
<feature type="compositionally biased region" description="Basic residues" evidence="2">
    <location>
        <begin position="191"/>
        <end position="204"/>
    </location>
</feature>
<feature type="region of interest" description="Disordered" evidence="2">
    <location>
        <begin position="245"/>
        <end position="288"/>
    </location>
</feature>
<feature type="region of interest" description="Disordered" evidence="2">
    <location>
        <begin position="110"/>
        <end position="229"/>
    </location>
</feature>
<protein>
    <submittedName>
        <fullName evidence="3">Uncharacterized protein</fullName>
    </submittedName>
</protein>
<feature type="compositionally biased region" description="Low complexity" evidence="2">
    <location>
        <begin position="256"/>
        <end position="265"/>
    </location>
</feature>
<dbReference type="AlphaFoldDB" id="A0A7S1SUT2"/>
<sequence length="288" mass="29807">MGGGGEKGAGAASEDPLDEFMSGMEVEMEEDKLKRLRAELRENEAAAAKTERLLKVADPDGWFRPQKGAASEAKAAALKEMMAEKQARAAAEAARRLAAMQAAKAAKEANTFVPEVEEEEEEAGAEPAAAVAKEESGGGVELAEVAPVVEEGVSGRDEEEDVTVGKEGKEDGERRSSDAGGGVRIDLAGAVKRKKQAGGGRKRGGGGGGLSGLLSREEVVQKARGGTDLHSRAAARVADTMAILQRSRRPAEAEADTGGAEGAAAVEWKPPEGQTGDGRTALNDKLGY</sequence>
<keyword evidence="1" id="KW-0175">Coiled coil</keyword>
<feature type="coiled-coil region" evidence="1">
    <location>
        <begin position="26"/>
        <end position="53"/>
    </location>
</feature>
<gene>
    <name evidence="3" type="ORF">TCHU04912_LOCUS9601</name>
</gene>
<proteinExistence type="predicted"/>
<dbReference type="EMBL" id="HBGG01018618">
    <property type="protein sequence ID" value="CAD9207365.1"/>
    <property type="molecule type" value="Transcribed_RNA"/>
</dbReference>
<organism evidence="3">
    <name type="scientific">Tetraselmis chuii</name>
    <dbReference type="NCBI Taxonomy" id="63592"/>
    <lineage>
        <taxon>Eukaryota</taxon>
        <taxon>Viridiplantae</taxon>
        <taxon>Chlorophyta</taxon>
        <taxon>core chlorophytes</taxon>
        <taxon>Chlorodendrophyceae</taxon>
        <taxon>Chlorodendrales</taxon>
        <taxon>Chlorodendraceae</taxon>
        <taxon>Tetraselmis</taxon>
    </lineage>
</organism>
<reference evidence="3" key="1">
    <citation type="submission" date="2021-01" db="EMBL/GenBank/DDBJ databases">
        <authorList>
            <person name="Corre E."/>
            <person name="Pelletier E."/>
            <person name="Niang G."/>
            <person name="Scheremetjew M."/>
            <person name="Finn R."/>
            <person name="Kale V."/>
            <person name="Holt S."/>
            <person name="Cochrane G."/>
            <person name="Meng A."/>
            <person name="Brown T."/>
            <person name="Cohen L."/>
        </authorList>
    </citation>
    <scope>NUCLEOTIDE SEQUENCE</scope>
    <source>
        <strain evidence="3">PLY429</strain>
    </source>
</reference>